<dbReference type="InterPro" id="IPR000719">
    <property type="entry name" value="Prot_kinase_dom"/>
</dbReference>
<feature type="binding site" evidence="25">
    <location>
        <position position="34"/>
    </location>
    <ligand>
        <name>ATP</name>
        <dbReference type="ChEBI" id="CHEBI:30616"/>
    </ligand>
</feature>
<dbReference type="SUPFAM" id="SSF53448">
    <property type="entry name" value="Nucleotide-diphospho-sugar transferases"/>
    <property type="match status" value="1"/>
</dbReference>
<evidence type="ECO:0000256" key="12">
    <source>
        <dbReference type="ARBA" id="ARBA00022723"/>
    </source>
</evidence>
<feature type="compositionally biased region" description="Polar residues" evidence="26">
    <location>
        <begin position="244"/>
        <end position="259"/>
    </location>
</feature>
<dbReference type="PROSITE" id="PS00108">
    <property type="entry name" value="PROTEIN_KINASE_ST"/>
    <property type="match status" value="1"/>
</dbReference>
<keyword evidence="9" id="KW-0597">Phosphoprotein</keyword>
<dbReference type="PANTHER" id="PTHR44899:SF7">
    <property type="entry name" value="NIMA-RELATED KINASE"/>
    <property type="match status" value="1"/>
</dbReference>
<feature type="domain" description="Protein kinase" evidence="27">
    <location>
        <begin position="4"/>
        <end position="290"/>
    </location>
</feature>
<keyword evidence="8" id="KW-0723">Serine/threonine-protein kinase</keyword>
<feature type="compositionally biased region" description="Basic and acidic residues" evidence="26">
    <location>
        <begin position="658"/>
        <end position="671"/>
    </location>
</feature>
<keyword evidence="11 28" id="KW-0808">Transferase</keyword>
<dbReference type="InterPro" id="IPR008271">
    <property type="entry name" value="Ser/Thr_kinase_AS"/>
</dbReference>
<dbReference type="EMBL" id="RJVU01031169">
    <property type="protein sequence ID" value="ROL48251.1"/>
    <property type="molecule type" value="Genomic_DNA"/>
</dbReference>
<keyword evidence="14" id="KW-0498">Mitosis</keyword>
<evidence type="ECO:0000256" key="18">
    <source>
        <dbReference type="ARBA" id="ARBA00023273"/>
    </source>
</evidence>
<evidence type="ECO:0000313" key="28">
    <source>
        <dbReference type="EMBL" id="ROL48251.1"/>
    </source>
</evidence>
<feature type="compositionally biased region" description="Low complexity" evidence="26">
    <location>
        <begin position="496"/>
        <end position="513"/>
    </location>
</feature>
<evidence type="ECO:0000256" key="4">
    <source>
        <dbReference type="ARBA" id="ARBA00010886"/>
    </source>
</evidence>
<evidence type="ECO:0000256" key="9">
    <source>
        <dbReference type="ARBA" id="ARBA00022553"/>
    </source>
</evidence>
<evidence type="ECO:0000256" key="13">
    <source>
        <dbReference type="ARBA" id="ARBA00022741"/>
    </source>
</evidence>
<feature type="compositionally biased region" description="Polar residues" evidence="26">
    <location>
        <begin position="592"/>
        <end position="601"/>
    </location>
</feature>
<dbReference type="GO" id="GO:0008194">
    <property type="term" value="F:UDP-glycosyltransferase activity"/>
    <property type="evidence" value="ECO:0007669"/>
    <property type="project" value="UniProtKB-ARBA"/>
</dbReference>
<evidence type="ECO:0000256" key="17">
    <source>
        <dbReference type="ARBA" id="ARBA00022842"/>
    </source>
</evidence>
<dbReference type="InterPro" id="IPR017441">
    <property type="entry name" value="Protein_kinase_ATP_BS"/>
</dbReference>
<comment type="similarity">
    <text evidence="4">Belongs to the protein kinase superfamily. NEK Ser/Thr protein kinase family. NIMA subfamily.</text>
</comment>
<dbReference type="Gene3D" id="3.30.200.20">
    <property type="entry name" value="Phosphorylase Kinase, domain 1"/>
    <property type="match status" value="1"/>
</dbReference>
<keyword evidence="19" id="KW-0131">Cell cycle</keyword>
<evidence type="ECO:0000256" key="19">
    <source>
        <dbReference type="ARBA" id="ARBA00023306"/>
    </source>
</evidence>
<accession>A0A3N0YQV7</accession>
<dbReference type="PANTHER" id="PTHR44899">
    <property type="entry name" value="CAMK FAMILY PROTEIN KINASE"/>
    <property type="match status" value="1"/>
</dbReference>
<dbReference type="GO" id="GO:0051301">
    <property type="term" value="P:cell division"/>
    <property type="evidence" value="ECO:0007669"/>
    <property type="project" value="UniProtKB-KW"/>
</dbReference>
<comment type="caution">
    <text evidence="28">The sequence shown here is derived from an EMBL/GenBank/DDBJ whole genome shotgun (WGS) entry which is preliminary data.</text>
</comment>
<dbReference type="SMART" id="SM00220">
    <property type="entry name" value="S_TKc"/>
    <property type="match status" value="1"/>
</dbReference>
<dbReference type="GO" id="GO:0005929">
    <property type="term" value="C:cilium"/>
    <property type="evidence" value="ECO:0007669"/>
    <property type="project" value="UniProtKB-SubCell"/>
</dbReference>
<dbReference type="GO" id="GO:0005524">
    <property type="term" value="F:ATP binding"/>
    <property type="evidence" value="ECO:0007669"/>
    <property type="project" value="UniProtKB-UniRule"/>
</dbReference>
<keyword evidence="10" id="KW-0132">Cell division</keyword>
<proteinExistence type="inferred from homology"/>
<dbReference type="GO" id="GO:0005737">
    <property type="term" value="C:cytoplasm"/>
    <property type="evidence" value="ECO:0007669"/>
    <property type="project" value="UniProtKB-SubCell"/>
</dbReference>
<dbReference type="CDD" id="cd06429">
    <property type="entry name" value="GT8_like_1"/>
    <property type="match status" value="1"/>
</dbReference>
<name>A0A3N0YQV7_ANAGA</name>
<evidence type="ECO:0000256" key="14">
    <source>
        <dbReference type="ARBA" id="ARBA00022776"/>
    </source>
</evidence>
<evidence type="ECO:0000256" key="24">
    <source>
        <dbReference type="ARBA" id="ARBA00082679"/>
    </source>
</evidence>
<dbReference type="GO" id="GO:0046872">
    <property type="term" value="F:metal ion binding"/>
    <property type="evidence" value="ECO:0007669"/>
    <property type="project" value="UniProtKB-KW"/>
</dbReference>
<evidence type="ECO:0000256" key="2">
    <source>
        <dbReference type="ARBA" id="ARBA00004138"/>
    </source>
</evidence>
<comment type="cofactor">
    <cofactor evidence="1">
        <name>Mn(2+)</name>
        <dbReference type="ChEBI" id="CHEBI:29035"/>
    </cofactor>
</comment>
<gene>
    <name evidence="28" type="ORF">DPX16_5645</name>
</gene>
<keyword evidence="15" id="KW-0418">Kinase</keyword>
<feature type="compositionally biased region" description="Polar residues" evidence="26">
    <location>
        <begin position="549"/>
        <end position="580"/>
    </location>
</feature>
<feature type="compositionally biased region" description="Basic and acidic residues" evidence="26">
    <location>
        <begin position="359"/>
        <end position="369"/>
    </location>
</feature>
<keyword evidence="29" id="KW-1185">Reference proteome</keyword>
<evidence type="ECO:0000256" key="15">
    <source>
        <dbReference type="ARBA" id="ARBA00022777"/>
    </source>
</evidence>
<keyword evidence="6" id="KW-0488">Methylation</keyword>
<dbReference type="PROSITE" id="PS50011">
    <property type="entry name" value="PROTEIN_KINASE_DOM"/>
    <property type="match status" value="1"/>
</dbReference>
<evidence type="ECO:0000256" key="16">
    <source>
        <dbReference type="ARBA" id="ARBA00022840"/>
    </source>
</evidence>
<reference evidence="28 29" key="1">
    <citation type="submission" date="2018-10" db="EMBL/GenBank/DDBJ databases">
        <title>Genome assembly for a Yunnan-Guizhou Plateau 3E fish, Anabarilius grahami (Regan), and its evolutionary and genetic applications.</title>
        <authorList>
            <person name="Jiang W."/>
        </authorList>
    </citation>
    <scope>NUCLEOTIDE SEQUENCE [LARGE SCALE GENOMIC DNA]</scope>
    <source>
        <strain evidence="28">AG-KIZ</strain>
        <tissue evidence="28">Muscle</tissue>
    </source>
</reference>
<evidence type="ECO:0000256" key="26">
    <source>
        <dbReference type="SAM" id="MobiDB-lite"/>
    </source>
</evidence>
<dbReference type="SUPFAM" id="SSF56112">
    <property type="entry name" value="Protein kinase-like (PK-like)"/>
    <property type="match status" value="1"/>
</dbReference>
<evidence type="ECO:0000256" key="1">
    <source>
        <dbReference type="ARBA" id="ARBA00001936"/>
    </source>
</evidence>
<evidence type="ECO:0000313" key="29">
    <source>
        <dbReference type="Proteomes" id="UP000281406"/>
    </source>
</evidence>
<dbReference type="InterPro" id="IPR011009">
    <property type="entry name" value="Kinase-like_dom_sf"/>
</dbReference>
<dbReference type="Proteomes" id="UP000281406">
    <property type="component" value="Unassembled WGS sequence"/>
</dbReference>
<keyword evidence="18" id="KW-0966">Cell projection</keyword>
<dbReference type="Gene3D" id="1.10.510.10">
    <property type="entry name" value="Transferase(Phosphotransferase) domain 1"/>
    <property type="match status" value="2"/>
</dbReference>
<sequence>MDSYLFVRVVGKGSYGEVNLVRHKSDRKQYVIKKLNLKTSSRRERRAAEQEAQLLSRLKHPNIVTYRESWEGEDCQLYIVMGFCEGGDLYHRLKQQKGELLPERQVVEWFVQIAMALQYLHEKHILHRDLKTQNIFLTKTNIIKVGDLGIARVLENQNDMASTLIGTPYYMSPELFSNKPYNYKLPQMPSKYDPQLGELIKRMLCKKPEDRPDVKHILRQPYIKHQISMFLEATKEKTAKSRKNAVNSKPSAGSDGSTKPNHEVQPQCFNSESKTRRKKVEENHLNRQKLCNGDVENVVPNPPLPPKSPSRDILNSTGQSIATISNIDIEIQSQKQRKAKPPQPKPSSLQNHKPPSVSKKREKDEKEDPSPPQTHPLKQEFGVSRTEDKMSANGLISESSNAPKPADRTNNKALDASMDLKDDTMKLLQEAGVEDIPYEPTEQHHNAERKSESQRTSTAVDDNHSNACVLKDVPTGSSTEESEEPCNSESTALSDQSRPVLLPSSSSSEPSMSRQRRQRKKDKSLDDQNSHQVKAVPRPLPPLPEDVLSINSAQKGQSNSEMNRPSNLSSKNAPEQQNRPLSARERRRLKQLQENSRQQAVSAVKRAPCDVPSLDSKQTDQIDCPRPVSTTLETKKERKSSWRQSDEDECSSSTSSTERSEGDYRERKCENNEMQDLVQMMTQTLHMDARDVSFEPDGLRCHSTPLPEFKLNRKYRDTLMLHGKSREGQGDFQISGFPLDDSTGPAKVRRVIEHLRTDVVKGLGVKLLDRVLDIMQEEDEVKREAMNVVILVLLAIAFLIILHRNLLNLNDFLKQVNPDTVPGMALPFETDFLSDHKVIRTGDEIPVLITAPEERLGAAVAAMNSIYRNSKANVVFNIVTLNESVVHLRTWLSKTDLKHKIIIFDPKILVGKISNDPQKVEAVKPLTFARFYMPVFLPDAEKAIYLDDDVIVQGDIRELFDTSLKFGHAAAFSEDCDSASSKGMVRGAGNQNSYIGFLDFKKEAIKKLGMRANTCSFNPGVFVANLTEWKQQNITSQLEFWMEHNAKEDLYSKTLADSITTPPMLIVFYKQHSNIDPMWHVRHLGATGAGKRYSPQFVNAAKLLHWNGHFKPWGRTSSFPDIWDKWYIPDPTGKFHPIRRHAEEK</sequence>
<dbReference type="Gene3D" id="3.90.550.10">
    <property type="entry name" value="Spore Coat Polysaccharide Biosynthesis Protein SpsA, Chain A"/>
    <property type="match status" value="1"/>
</dbReference>
<keyword evidence="7" id="KW-0963">Cytoplasm</keyword>
<dbReference type="InterPro" id="IPR051131">
    <property type="entry name" value="NEK_Ser/Thr_kinase_NIMA"/>
</dbReference>
<dbReference type="EC" id="2.7.11.1" evidence="5"/>
<comment type="subcellular location">
    <subcellularLocation>
        <location evidence="2">Cell projection</location>
        <location evidence="2">Cilium</location>
    </subcellularLocation>
    <subcellularLocation>
        <location evidence="3">Cytoplasm</location>
    </subcellularLocation>
</comment>
<dbReference type="OrthoDB" id="248923at2759"/>
<keyword evidence="12" id="KW-0479">Metal-binding</keyword>
<dbReference type="Pfam" id="PF00069">
    <property type="entry name" value="Pkinase"/>
    <property type="match status" value="1"/>
</dbReference>
<evidence type="ECO:0000256" key="25">
    <source>
        <dbReference type="PROSITE-ProRule" id="PRU10141"/>
    </source>
</evidence>
<evidence type="ECO:0000259" key="27">
    <source>
        <dbReference type="PROSITE" id="PS50011"/>
    </source>
</evidence>
<evidence type="ECO:0000256" key="5">
    <source>
        <dbReference type="ARBA" id="ARBA00012513"/>
    </source>
</evidence>
<evidence type="ECO:0000256" key="22">
    <source>
        <dbReference type="ARBA" id="ARBA00067731"/>
    </source>
</evidence>
<evidence type="ECO:0000256" key="11">
    <source>
        <dbReference type="ARBA" id="ARBA00022679"/>
    </source>
</evidence>
<feature type="region of interest" description="Disordered" evidence="26">
    <location>
        <begin position="238"/>
        <end position="315"/>
    </location>
</feature>
<dbReference type="FunFam" id="3.30.200.20:FF:000247">
    <property type="entry name" value="serine/threonine-protein kinase Nek4 isoform X1"/>
    <property type="match status" value="1"/>
</dbReference>
<keyword evidence="16 25" id="KW-0067">ATP-binding</keyword>
<evidence type="ECO:0000256" key="3">
    <source>
        <dbReference type="ARBA" id="ARBA00004496"/>
    </source>
</evidence>
<comment type="catalytic activity">
    <reaction evidence="21">
        <text>L-seryl-[protein] + ATP = O-phospho-L-seryl-[protein] + ADP + H(+)</text>
        <dbReference type="Rhea" id="RHEA:17989"/>
        <dbReference type="Rhea" id="RHEA-COMP:9863"/>
        <dbReference type="Rhea" id="RHEA-COMP:11604"/>
        <dbReference type="ChEBI" id="CHEBI:15378"/>
        <dbReference type="ChEBI" id="CHEBI:29999"/>
        <dbReference type="ChEBI" id="CHEBI:30616"/>
        <dbReference type="ChEBI" id="CHEBI:83421"/>
        <dbReference type="ChEBI" id="CHEBI:456216"/>
        <dbReference type="EC" id="2.7.11.1"/>
    </reaction>
</comment>
<organism evidence="28 29">
    <name type="scientific">Anabarilius grahami</name>
    <name type="common">Kanglang fish</name>
    <name type="synonym">Barilius grahami</name>
    <dbReference type="NCBI Taxonomy" id="495550"/>
    <lineage>
        <taxon>Eukaryota</taxon>
        <taxon>Metazoa</taxon>
        <taxon>Chordata</taxon>
        <taxon>Craniata</taxon>
        <taxon>Vertebrata</taxon>
        <taxon>Euteleostomi</taxon>
        <taxon>Actinopterygii</taxon>
        <taxon>Neopterygii</taxon>
        <taxon>Teleostei</taxon>
        <taxon>Ostariophysi</taxon>
        <taxon>Cypriniformes</taxon>
        <taxon>Xenocyprididae</taxon>
        <taxon>Xenocypridinae</taxon>
        <taxon>Xenocypridinae incertae sedis</taxon>
        <taxon>Anabarilius</taxon>
    </lineage>
</organism>
<evidence type="ECO:0000256" key="20">
    <source>
        <dbReference type="ARBA" id="ARBA00047899"/>
    </source>
</evidence>
<dbReference type="InterPro" id="IPR002495">
    <property type="entry name" value="Glyco_trans_8"/>
</dbReference>
<protein>
    <recommendedName>
        <fullName evidence="22">Serine/threonine-protein kinase Nek4</fullName>
        <ecNumber evidence="5">2.7.11.1</ecNumber>
    </recommendedName>
    <alternativeName>
        <fullName evidence="24">Never in mitosis A-related kinase 4</fullName>
    </alternativeName>
    <alternativeName>
        <fullName evidence="23">Serine/threonine-protein kinase 2</fullName>
    </alternativeName>
</protein>
<dbReference type="InterPro" id="IPR029044">
    <property type="entry name" value="Nucleotide-diphossugar_trans"/>
</dbReference>
<evidence type="ECO:0000256" key="21">
    <source>
        <dbReference type="ARBA" id="ARBA00048679"/>
    </source>
</evidence>
<evidence type="ECO:0000256" key="8">
    <source>
        <dbReference type="ARBA" id="ARBA00022527"/>
    </source>
</evidence>
<keyword evidence="13 25" id="KW-0547">Nucleotide-binding</keyword>
<dbReference type="AlphaFoldDB" id="A0A3N0YQV7"/>
<evidence type="ECO:0000256" key="10">
    <source>
        <dbReference type="ARBA" id="ARBA00022618"/>
    </source>
</evidence>
<evidence type="ECO:0000256" key="6">
    <source>
        <dbReference type="ARBA" id="ARBA00022481"/>
    </source>
</evidence>
<comment type="catalytic activity">
    <reaction evidence="20">
        <text>L-threonyl-[protein] + ATP = O-phospho-L-threonyl-[protein] + ADP + H(+)</text>
        <dbReference type="Rhea" id="RHEA:46608"/>
        <dbReference type="Rhea" id="RHEA-COMP:11060"/>
        <dbReference type="Rhea" id="RHEA-COMP:11605"/>
        <dbReference type="ChEBI" id="CHEBI:15378"/>
        <dbReference type="ChEBI" id="CHEBI:30013"/>
        <dbReference type="ChEBI" id="CHEBI:30616"/>
        <dbReference type="ChEBI" id="CHEBI:61977"/>
        <dbReference type="ChEBI" id="CHEBI:456216"/>
        <dbReference type="EC" id="2.7.11.1"/>
    </reaction>
</comment>
<dbReference type="GO" id="GO:0004674">
    <property type="term" value="F:protein serine/threonine kinase activity"/>
    <property type="evidence" value="ECO:0007669"/>
    <property type="project" value="UniProtKB-KW"/>
</dbReference>
<dbReference type="Pfam" id="PF01501">
    <property type="entry name" value="Glyco_transf_8"/>
    <property type="match status" value="1"/>
</dbReference>
<feature type="compositionally biased region" description="Basic and acidic residues" evidence="26">
    <location>
        <begin position="441"/>
        <end position="453"/>
    </location>
</feature>
<evidence type="ECO:0000256" key="7">
    <source>
        <dbReference type="ARBA" id="ARBA00022490"/>
    </source>
</evidence>
<dbReference type="PROSITE" id="PS00107">
    <property type="entry name" value="PROTEIN_KINASE_ATP"/>
    <property type="match status" value="1"/>
</dbReference>
<keyword evidence="17" id="KW-0460">Magnesium</keyword>
<evidence type="ECO:0000256" key="23">
    <source>
        <dbReference type="ARBA" id="ARBA00080102"/>
    </source>
</evidence>
<feature type="region of interest" description="Disordered" evidence="26">
    <location>
        <begin position="333"/>
        <end position="671"/>
    </location>
</feature>